<proteinExistence type="predicted"/>
<dbReference type="SUPFAM" id="SSF48452">
    <property type="entry name" value="TPR-like"/>
    <property type="match status" value="2"/>
</dbReference>
<evidence type="ECO:0000256" key="3">
    <source>
        <dbReference type="PROSITE-ProRule" id="PRU00339"/>
    </source>
</evidence>
<reference evidence="5 6" key="1">
    <citation type="submission" date="2023-03" db="EMBL/GenBank/DDBJ databases">
        <title>Complete genome sequence of Tepidibacter sp. SWIR-1, isolated from a deep-sea hydrothermal vent.</title>
        <authorList>
            <person name="Li X."/>
        </authorList>
    </citation>
    <scope>NUCLEOTIDE SEQUENCE [LARGE SCALE GENOMIC DNA]</scope>
    <source>
        <strain evidence="5 6">SWIR-1</strain>
    </source>
</reference>
<gene>
    <name evidence="5" type="ORF">P4S50_14670</name>
</gene>
<dbReference type="InterPro" id="IPR011990">
    <property type="entry name" value="TPR-like_helical_dom_sf"/>
</dbReference>
<dbReference type="Pfam" id="PF07719">
    <property type="entry name" value="TPR_2"/>
    <property type="match status" value="1"/>
</dbReference>
<evidence type="ECO:0000256" key="4">
    <source>
        <dbReference type="SAM" id="Phobius"/>
    </source>
</evidence>
<dbReference type="SMART" id="SM00028">
    <property type="entry name" value="TPR"/>
    <property type="match status" value="4"/>
</dbReference>
<keyword evidence="4" id="KW-1133">Transmembrane helix</keyword>
<dbReference type="RefSeq" id="WP_277731548.1">
    <property type="nucleotide sequence ID" value="NZ_CP120733.1"/>
</dbReference>
<evidence type="ECO:0000256" key="2">
    <source>
        <dbReference type="ARBA" id="ARBA00022803"/>
    </source>
</evidence>
<dbReference type="PROSITE" id="PS50005">
    <property type="entry name" value="TPR"/>
    <property type="match status" value="2"/>
</dbReference>
<keyword evidence="4" id="KW-0812">Transmembrane</keyword>
<dbReference type="Gene3D" id="1.25.40.10">
    <property type="entry name" value="Tetratricopeptide repeat domain"/>
    <property type="match status" value="2"/>
</dbReference>
<keyword evidence="1" id="KW-0677">Repeat</keyword>
<evidence type="ECO:0000256" key="1">
    <source>
        <dbReference type="ARBA" id="ARBA00022737"/>
    </source>
</evidence>
<name>A0ABY8E9N6_9FIRM</name>
<sequence length="340" mass="39283">MTEEKVICCNCEEEEALKDYPTDLCKNCREAYIKYPVPMWIKALSVIVLIVVIFSLMHFKSSLIGAVNYERGLKAEKELKYVTAQNAYKKALDQFPKSELLKSRLFIASVKGDNLDESDKIYDEILEITYYDSDKDLFNEVQTAVDLYGKHFFITEEIEKIIGNETLSMSQVISTIENLTKSNKSENSCGAYYYLGTAYYANGEYEKAISAFNSAYSINPEIYFFKIPIATCYSDLDNYEKAKEVLKETFIFNKEYGPAYVSLSFINLKEHNYDEALKNAKEAYSINKNNLNAIEAIVISNHYLKNENERDKYIKILEENNYSDIDRVKDIVNGKIKDYE</sequence>
<accession>A0ABY8E9N6</accession>
<keyword evidence="4" id="KW-0472">Membrane</keyword>
<organism evidence="5 6">
    <name type="scientific">Tepidibacter hydrothermalis</name>
    <dbReference type="NCBI Taxonomy" id="3036126"/>
    <lineage>
        <taxon>Bacteria</taxon>
        <taxon>Bacillati</taxon>
        <taxon>Bacillota</taxon>
        <taxon>Clostridia</taxon>
        <taxon>Peptostreptococcales</taxon>
        <taxon>Peptostreptococcaceae</taxon>
        <taxon>Tepidibacter</taxon>
    </lineage>
</organism>
<evidence type="ECO:0000313" key="5">
    <source>
        <dbReference type="EMBL" id="WFD09618.1"/>
    </source>
</evidence>
<keyword evidence="2 3" id="KW-0802">TPR repeat</keyword>
<dbReference type="PROSITE" id="PS50293">
    <property type="entry name" value="TPR_REGION"/>
    <property type="match status" value="1"/>
</dbReference>
<dbReference type="EMBL" id="CP120733">
    <property type="protein sequence ID" value="WFD09618.1"/>
    <property type="molecule type" value="Genomic_DNA"/>
</dbReference>
<feature type="transmembrane region" description="Helical" evidence="4">
    <location>
        <begin position="39"/>
        <end position="59"/>
    </location>
</feature>
<feature type="repeat" description="TPR" evidence="3">
    <location>
        <begin position="189"/>
        <end position="222"/>
    </location>
</feature>
<dbReference type="Proteomes" id="UP001222800">
    <property type="component" value="Chromosome"/>
</dbReference>
<dbReference type="InterPro" id="IPR013105">
    <property type="entry name" value="TPR_2"/>
</dbReference>
<feature type="repeat" description="TPR" evidence="3">
    <location>
        <begin position="257"/>
        <end position="290"/>
    </location>
</feature>
<evidence type="ECO:0000313" key="6">
    <source>
        <dbReference type="Proteomes" id="UP001222800"/>
    </source>
</evidence>
<keyword evidence="6" id="KW-1185">Reference proteome</keyword>
<protein>
    <submittedName>
        <fullName evidence="5">Tetratricopeptide repeat protein</fullName>
    </submittedName>
</protein>
<dbReference type="InterPro" id="IPR019734">
    <property type="entry name" value="TPR_rpt"/>
</dbReference>